<gene>
    <name evidence="1" type="ORF">PSYICH_LOCUS13314</name>
</gene>
<sequence length="181" mass="21510">MSRSRLYRRTTNENDYLLTKCPKREDYKELLQLSLLYLGGWSQDEFSFRISGALHQARCMAKAIYALKIVLFTKQLNMPQRELKAMKRVAHFGSLIYVRFWKNLDLLQLLNIYPDIDVNKSVLIVAKRHLWYRSETNLGLVFLNERISQIKKENMTKHLETKPPNKNEMKRLDGLFLKENT</sequence>
<dbReference type="OrthoDB" id="7667520at2759"/>
<dbReference type="EMBL" id="OV651819">
    <property type="protein sequence ID" value="CAH1112989.1"/>
    <property type="molecule type" value="Genomic_DNA"/>
</dbReference>
<protein>
    <submittedName>
        <fullName evidence="1">Uncharacterized protein</fullName>
    </submittedName>
</protein>
<name>A0A9P0D6P6_9CUCU</name>
<evidence type="ECO:0000313" key="1">
    <source>
        <dbReference type="EMBL" id="CAH1112989.1"/>
    </source>
</evidence>
<dbReference type="AlphaFoldDB" id="A0A9P0D6P6"/>
<reference evidence="1" key="1">
    <citation type="submission" date="2022-01" db="EMBL/GenBank/DDBJ databases">
        <authorList>
            <person name="King R."/>
        </authorList>
    </citation>
    <scope>NUCLEOTIDE SEQUENCE</scope>
</reference>
<proteinExistence type="predicted"/>
<evidence type="ECO:0000313" key="2">
    <source>
        <dbReference type="Proteomes" id="UP001153636"/>
    </source>
</evidence>
<dbReference type="Proteomes" id="UP001153636">
    <property type="component" value="Chromosome 7"/>
</dbReference>
<keyword evidence="2" id="KW-1185">Reference proteome</keyword>
<organism evidence="1 2">
    <name type="scientific">Psylliodes chrysocephalus</name>
    <dbReference type="NCBI Taxonomy" id="3402493"/>
    <lineage>
        <taxon>Eukaryota</taxon>
        <taxon>Metazoa</taxon>
        <taxon>Ecdysozoa</taxon>
        <taxon>Arthropoda</taxon>
        <taxon>Hexapoda</taxon>
        <taxon>Insecta</taxon>
        <taxon>Pterygota</taxon>
        <taxon>Neoptera</taxon>
        <taxon>Endopterygota</taxon>
        <taxon>Coleoptera</taxon>
        <taxon>Polyphaga</taxon>
        <taxon>Cucujiformia</taxon>
        <taxon>Chrysomeloidea</taxon>
        <taxon>Chrysomelidae</taxon>
        <taxon>Galerucinae</taxon>
        <taxon>Alticini</taxon>
        <taxon>Psylliodes</taxon>
    </lineage>
</organism>
<accession>A0A9P0D6P6</accession>